<dbReference type="InterPro" id="IPR001734">
    <property type="entry name" value="Na/solute_symporter"/>
</dbReference>
<feature type="transmembrane region" description="Helical" evidence="10">
    <location>
        <begin position="303"/>
        <end position="328"/>
    </location>
</feature>
<sequence>MNLAADAAASSRGLTIVLFLVMVAATLYITVVASRRTKSAADFYAGGRGFSGLQNGLAIGSDYMSAASFLGIAGMIALFGYDGFLYSIGFLVAWLVALLLVAERLRNSGRFTMADVLSFRMRQRPVRTAAAVSTITVSIFYLLAQMVGAGALIALLLGIKSGETFLGMDADQAKIAGIVVVGILMIVYVSLGGMKGTTWVQIIKAGVLMSGAALLSLLVLATYGFNFGALMNEAAAASGEGRAFLEPGLRYGVEVAGDPWATLWSKLDLISLGLALVLGTAGLPHILIRFYTVPNAKAARTSVNWAIGLIGLFYILTLVLGFGAAAIVGHEAITAQDPSGNTAAPQVAEAVGQQIGGSILGSVLLALIASAAFAAILSTVAGLTLASSSSLAHDFYASVIRRGNATPREQMRVARGAAAAIGAAAIGLAIFAQNLNVAFLVALAFAIAASANLPTLLLSLSWKRFNTAGAVAGIYGGLVAAVGLVVFSPVVSGKVNEQGESESLFPAGVDFSWFPLENPGLVSIPLGLLCAVVGTLLSSERNRERHAVLEVRSLTGAGAEGAEKH</sequence>
<feature type="transmembrane region" description="Helical" evidence="10">
    <location>
        <begin position="470"/>
        <end position="491"/>
    </location>
</feature>
<dbReference type="PROSITE" id="PS50283">
    <property type="entry name" value="NA_SOLUT_SYMP_3"/>
    <property type="match status" value="1"/>
</dbReference>
<feature type="transmembrane region" description="Helical" evidence="10">
    <location>
        <begin position="359"/>
        <end position="392"/>
    </location>
</feature>
<dbReference type="GO" id="GO:0005886">
    <property type="term" value="C:plasma membrane"/>
    <property type="evidence" value="ECO:0007669"/>
    <property type="project" value="UniProtKB-SubCell"/>
</dbReference>
<protein>
    <submittedName>
        <fullName evidence="11">Cation/acetate symporter</fullName>
    </submittedName>
</protein>
<name>A0A7W7RID7_9ACTN</name>
<evidence type="ECO:0000256" key="10">
    <source>
        <dbReference type="SAM" id="Phobius"/>
    </source>
</evidence>
<feature type="transmembrane region" description="Helical" evidence="10">
    <location>
        <begin position="55"/>
        <end position="78"/>
    </location>
</feature>
<feature type="transmembrane region" description="Helical" evidence="10">
    <location>
        <begin position="12"/>
        <end position="34"/>
    </location>
</feature>
<dbReference type="InterPro" id="IPR050277">
    <property type="entry name" value="Sodium:Solute_Symporter"/>
</dbReference>
<dbReference type="Gene3D" id="1.20.1730.10">
    <property type="entry name" value="Sodium/glucose cotransporter"/>
    <property type="match status" value="1"/>
</dbReference>
<dbReference type="PANTHER" id="PTHR48086:SF6">
    <property type="entry name" value="CATION_ACETATE SYMPORTER ACTP"/>
    <property type="match status" value="1"/>
</dbReference>
<dbReference type="AlphaFoldDB" id="A0A7W7RID7"/>
<evidence type="ECO:0000313" key="11">
    <source>
        <dbReference type="EMBL" id="MBB4932582.1"/>
    </source>
</evidence>
<keyword evidence="12" id="KW-1185">Reference proteome</keyword>
<keyword evidence="4" id="KW-1003">Cell membrane</keyword>
<keyword evidence="5 10" id="KW-0812">Transmembrane</keyword>
<evidence type="ECO:0000256" key="8">
    <source>
        <dbReference type="ARBA" id="ARBA00023136"/>
    </source>
</evidence>
<comment type="similarity">
    <text evidence="2 9">Belongs to the sodium:solute symporter (SSF) (TC 2.A.21) family.</text>
</comment>
<proteinExistence type="inferred from homology"/>
<feature type="transmembrane region" description="Helical" evidence="10">
    <location>
        <begin position="84"/>
        <end position="102"/>
    </location>
</feature>
<comment type="caution">
    <text evidence="11">The sequence shown here is derived from an EMBL/GenBank/DDBJ whole genome shotgun (WGS) entry which is preliminary data.</text>
</comment>
<feature type="transmembrane region" description="Helical" evidence="10">
    <location>
        <begin position="413"/>
        <end position="431"/>
    </location>
</feature>
<dbReference type="EMBL" id="JACHJT010000001">
    <property type="protein sequence ID" value="MBB4932582.1"/>
    <property type="molecule type" value="Genomic_DNA"/>
</dbReference>
<evidence type="ECO:0000256" key="7">
    <source>
        <dbReference type="ARBA" id="ARBA00022989"/>
    </source>
</evidence>
<reference evidence="11 12" key="1">
    <citation type="submission" date="2020-08" db="EMBL/GenBank/DDBJ databases">
        <title>Sequencing the genomes of 1000 actinobacteria strains.</title>
        <authorList>
            <person name="Klenk H.-P."/>
        </authorList>
    </citation>
    <scope>NUCLEOTIDE SEQUENCE [LARGE SCALE GENOMIC DNA]</scope>
    <source>
        <strain evidence="11 12">DSM 102030</strain>
    </source>
</reference>
<feature type="transmembrane region" description="Helical" evidence="10">
    <location>
        <begin position="520"/>
        <end position="537"/>
    </location>
</feature>
<keyword evidence="3" id="KW-0813">Transport</keyword>
<evidence type="ECO:0000256" key="2">
    <source>
        <dbReference type="ARBA" id="ARBA00006434"/>
    </source>
</evidence>
<feature type="transmembrane region" description="Helical" evidence="10">
    <location>
        <begin position="269"/>
        <end position="291"/>
    </location>
</feature>
<evidence type="ECO:0000256" key="4">
    <source>
        <dbReference type="ARBA" id="ARBA00022475"/>
    </source>
</evidence>
<keyword evidence="8 10" id="KW-0472">Membrane</keyword>
<organism evidence="11 12">
    <name type="scientific">Lipingzhangella halophila</name>
    <dbReference type="NCBI Taxonomy" id="1783352"/>
    <lineage>
        <taxon>Bacteria</taxon>
        <taxon>Bacillati</taxon>
        <taxon>Actinomycetota</taxon>
        <taxon>Actinomycetes</taxon>
        <taxon>Streptosporangiales</taxon>
        <taxon>Nocardiopsidaceae</taxon>
        <taxon>Lipingzhangella</taxon>
    </lineage>
</organism>
<dbReference type="InterPro" id="IPR038377">
    <property type="entry name" value="Na/Glc_symporter_sf"/>
</dbReference>
<dbReference type="GO" id="GO:0015293">
    <property type="term" value="F:symporter activity"/>
    <property type="evidence" value="ECO:0007669"/>
    <property type="project" value="UniProtKB-KW"/>
</dbReference>
<evidence type="ECO:0000256" key="1">
    <source>
        <dbReference type="ARBA" id="ARBA00004651"/>
    </source>
</evidence>
<dbReference type="Pfam" id="PF00474">
    <property type="entry name" value="SSF"/>
    <property type="match status" value="1"/>
</dbReference>
<evidence type="ECO:0000256" key="6">
    <source>
        <dbReference type="ARBA" id="ARBA00022847"/>
    </source>
</evidence>
<dbReference type="RefSeq" id="WP_184580111.1">
    <property type="nucleotide sequence ID" value="NZ_JACHJT010000001.1"/>
</dbReference>
<feature type="transmembrane region" description="Helical" evidence="10">
    <location>
        <begin position="205"/>
        <end position="225"/>
    </location>
</feature>
<accession>A0A7W7RID7</accession>
<keyword evidence="6" id="KW-0769">Symport</keyword>
<dbReference type="GO" id="GO:0015123">
    <property type="term" value="F:acetate transmembrane transporter activity"/>
    <property type="evidence" value="ECO:0007669"/>
    <property type="project" value="TreeGrafter"/>
</dbReference>
<evidence type="ECO:0000313" key="12">
    <source>
        <dbReference type="Proteomes" id="UP000523007"/>
    </source>
</evidence>
<comment type="subcellular location">
    <subcellularLocation>
        <location evidence="1">Cell membrane</location>
        <topology evidence="1">Multi-pass membrane protein</topology>
    </subcellularLocation>
</comment>
<feature type="transmembrane region" description="Helical" evidence="10">
    <location>
        <begin position="437"/>
        <end position="458"/>
    </location>
</feature>
<dbReference type="Proteomes" id="UP000523007">
    <property type="component" value="Unassembled WGS sequence"/>
</dbReference>
<evidence type="ECO:0000256" key="3">
    <source>
        <dbReference type="ARBA" id="ARBA00022448"/>
    </source>
</evidence>
<keyword evidence="7 10" id="KW-1133">Transmembrane helix</keyword>
<evidence type="ECO:0000256" key="5">
    <source>
        <dbReference type="ARBA" id="ARBA00022692"/>
    </source>
</evidence>
<evidence type="ECO:0000256" key="9">
    <source>
        <dbReference type="RuleBase" id="RU362091"/>
    </source>
</evidence>
<dbReference type="PANTHER" id="PTHR48086">
    <property type="entry name" value="SODIUM/PROLINE SYMPORTER-RELATED"/>
    <property type="match status" value="1"/>
</dbReference>
<dbReference type="GO" id="GO:0006847">
    <property type="term" value="P:plasma membrane acetate transport"/>
    <property type="evidence" value="ECO:0007669"/>
    <property type="project" value="TreeGrafter"/>
</dbReference>
<feature type="transmembrane region" description="Helical" evidence="10">
    <location>
        <begin position="129"/>
        <end position="155"/>
    </location>
</feature>
<feature type="transmembrane region" description="Helical" evidence="10">
    <location>
        <begin position="175"/>
        <end position="193"/>
    </location>
</feature>
<gene>
    <name evidence="11" type="ORF">F4561_003402</name>
</gene>
<dbReference type="CDD" id="cd11480">
    <property type="entry name" value="SLC5sbd_u4"/>
    <property type="match status" value="1"/>
</dbReference>